<dbReference type="Gene3D" id="3.40.47.10">
    <property type="match status" value="2"/>
</dbReference>
<dbReference type="Pfam" id="PF08392">
    <property type="entry name" value="FAE1_CUT1_RppA"/>
    <property type="match status" value="1"/>
</dbReference>
<dbReference type="InterPro" id="IPR012392">
    <property type="entry name" value="3-ktacl-CoA_syn"/>
</dbReference>
<dbReference type="eggNOG" id="ENOG502QQXN">
    <property type="taxonomic scope" value="Eukaryota"/>
</dbReference>
<keyword evidence="5" id="KW-1185">Reference proteome</keyword>
<keyword evidence="1" id="KW-0012">Acyltransferase</keyword>
<evidence type="ECO:0000313" key="4">
    <source>
        <dbReference type="EMBL" id="ONI36108.1"/>
    </source>
</evidence>
<feature type="domain" description="FAE" evidence="3">
    <location>
        <begin position="63"/>
        <end position="268"/>
    </location>
</feature>
<protein>
    <recommendedName>
        <fullName evidence="3">FAE domain-containing protein</fullName>
    </recommendedName>
</protein>
<dbReference type="GO" id="GO:0016020">
    <property type="term" value="C:membrane"/>
    <property type="evidence" value="ECO:0007669"/>
    <property type="project" value="InterPro"/>
</dbReference>
<dbReference type="GO" id="GO:0006633">
    <property type="term" value="P:fatty acid biosynthetic process"/>
    <property type="evidence" value="ECO:0007669"/>
    <property type="project" value="InterPro"/>
</dbReference>
<dbReference type="AlphaFoldDB" id="A0A251RJC4"/>
<comment type="catalytic activity">
    <reaction evidence="2">
        <text>a very-long-chain acyl-CoA + malonyl-CoA + H(+) = a very-long-chain 3-oxoacyl-CoA + CO2 + CoA</text>
        <dbReference type="Rhea" id="RHEA:32727"/>
        <dbReference type="ChEBI" id="CHEBI:15378"/>
        <dbReference type="ChEBI" id="CHEBI:16526"/>
        <dbReference type="ChEBI" id="CHEBI:57287"/>
        <dbReference type="ChEBI" id="CHEBI:57384"/>
        <dbReference type="ChEBI" id="CHEBI:90725"/>
        <dbReference type="ChEBI" id="CHEBI:90736"/>
        <dbReference type="EC" id="2.3.1.199"/>
    </reaction>
</comment>
<evidence type="ECO:0000259" key="3">
    <source>
        <dbReference type="Pfam" id="PF08392"/>
    </source>
</evidence>
<dbReference type="InterPro" id="IPR016039">
    <property type="entry name" value="Thiolase-like"/>
</dbReference>
<dbReference type="InterPro" id="IPR013601">
    <property type="entry name" value="FAE1_typ3_polyketide_synth"/>
</dbReference>
<dbReference type="PANTHER" id="PTHR31561">
    <property type="entry name" value="3-KETOACYL-COA SYNTHASE"/>
    <property type="match status" value="1"/>
</dbReference>
<organism evidence="4 5">
    <name type="scientific">Prunus persica</name>
    <name type="common">Peach</name>
    <name type="synonym">Amygdalus persica</name>
    <dbReference type="NCBI Taxonomy" id="3760"/>
    <lineage>
        <taxon>Eukaryota</taxon>
        <taxon>Viridiplantae</taxon>
        <taxon>Streptophyta</taxon>
        <taxon>Embryophyta</taxon>
        <taxon>Tracheophyta</taxon>
        <taxon>Spermatophyta</taxon>
        <taxon>Magnoliopsida</taxon>
        <taxon>eudicotyledons</taxon>
        <taxon>Gunneridae</taxon>
        <taxon>Pentapetalae</taxon>
        <taxon>rosids</taxon>
        <taxon>fabids</taxon>
        <taxon>Rosales</taxon>
        <taxon>Rosaceae</taxon>
        <taxon>Amygdaloideae</taxon>
        <taxon>Amygdaleae</taxon>
        <taxon>Prunus</taxon>
    </lineage>
</organism>
<sequence length="332" mass="37573">KQMYIPYQLHLLPPPDILRVTKLNYIEHIETDKLVEEESISFQAKVLERSGIGWILLWVPLQKKTEMVLFTVVNDLLSKHKINPKSIDILVSNCSLFCPMPSITSMILNKFGFRSNIKSFNLSRMGCSAGIWSISMAKDLLKVHRKSLALVLSMEAVTPNGYGGREKSTLLPNILFWMGGAAILLSNRKQDKRIAKYELQHLVRTHIDSDDQAYQSVFQQPDEAGHVGVSLSWALLHVAAKALRNNMSELGPLVLPYMEQLRYGWSLCYLEAKGRVTKGNPVWQIAFGSGFKCNSAVWKCIPDIDPMERNAWSDRVDSYPVNEIPNARSNVL</sequence>
<dbReference type="GO" id="GO:0009922">
    <property type="term" value="F:fatty acid elongase activity"/>
    <property type="evidence" value="ECO:0007669"/>
    <property type="project" value="UniProtKB-EC"/>
</dbReference>
<feature type="non-terminal residue" evidence="4">
    <location>
        <position position="332"/>
    </location>
</feature>
<accession>A0A251RJC4</accession>
<name>A0A251RJC4_PRUPE</name>
<dbReference type="STRING" id="3760.A0A251RJC4"/>
<gene>
    <name evidence="4" type="ORF">PRUPE_1G569900</name>
</gene>
<evidence type="ECO:0000313" key="5">
    <source>
        <dbReference type="Proteomes" id="UP000006882"/>
    </source>
</evidence>
<dbReference type="SUPFAM" id="SSF53901">
    <property type="entry name" value="Thiolase-like"/>
    <property type="match status" value="2"/>
</dbReference>
<evidence type="ECO:0000256" key="1">
    <source>
        <dbReference type="ARBA" id="ARBA00023315"/>
    </source>
</evidence>
<proteinExistence type="predicted"/>
<dbReference type="Proteomes" id="UP000006882">
    <property type="component" value="Chromosome G1"/>
</dbReference>
<dbReference type="EMBL" id="CM007651">
    <property type="protein sequence ID" value="ONI36108.1"/>
    <property type="molecule type" value="Genomic_DNA"/>
</dbReference>
<dbReference type="Gramene" id="ONI36108">
    <property type="protein sequence ID" value="ONI36108"/>
    <property type="gene ID" value="PRUPE_1G569900"/>
</dbReference>
<reference evidence="4 5" key="1">
    <citation type="journal article" date="2013" name="Nat. Genet.">
        <title>The high-quality draft genome of peach (Prunus persica) identifies unique patterns of genetic diversity, domestication and genome evolution.</title>
        <authorList>
            <consortium name="International Peach Genome Initiative"/>
            <person name="Verde I."/>
            <person name="Abbott A.G."/>
            <person name="Scalabrin S."/>
            <person name="Jung S."/>
            <person name="Shu S."/>
            <person name="Marroni F."/>
            <person name="Zhebentyayeva T."/>
            <person name="Dettori M.T."/>
            <person name="Grimwood J."/>
            <person name="Cattonaro F."/>
            <person name="Zuccolo A."/>
            <person name="Rossini L."/>
            <person name="Jenkins J."/>
            <person name="Vendramin E."/>
            <person name="Meisel L.A."/>
            <person name="Decroocq V."/>
            <person name="Sosinski B."/>
            <person name="Prochnik S."/>
            <person name="Mitros T."/>
            <person name="Policriti A."/>
            <person name="Cipriani G."/>
            <person name="Dondini L."/>
            <person name="Ficklin S."/>
            <person name="Goodstein D.M."/>
            <person name="Xuan P."/>
            <person name="Del Fabbro C."/>
            <person name="Aramini V."/>
            <person name="Copetti D."/>
            <person name="Gonzalez S."/>
            <person name="Horner D.S."/>
            <person name="Falchi R."/>
            <person name="Lucas S."/>
            <person name="Mica E."/>
            <person name="Maldonado J."/>
            <person name="Lazzari B."/>
            <person name="Bielenberg D."/>
            <person name="Pirona R."/>
            <person name="Miculan M."/>
            <person name="Barakat A."/>
            <person name="Testolin R."/>
            <person name="Stella A."/>
            <person name="Tartarini S."/>
            <person name="Tonutti P."/>
            <person name="Arus P."/>
            <person name="Orellana A."/>
            <person name="Wells C."/>
            <person name="Main D."/>
            <person name="Vizzotto G."/>
            <person name="Silva H."/>
            <person name="Salamini F."/>
            <person name="Schmutz J."/>
            <person name="Morgante M."/>
            <person name="Rokhsar D.S."/>
        </authorList>
    </citation>
    <scope>NUCLEOTIDE SEQUENCE [LARGE SCALE GENOMIC DNA]</scope>
    <source>
        <strain evidence="5">cv. Nemared</strain>
    </source>
</reference>
<evidence type="ECO:0000256" key="2">
    <source>
        <dbReference type="ARBA" id="ARBA00047375"/>
    </source>
</evidence>
<keyword evidence="1" id="KW-0808">Transferase</keyword>